<proteinExistence type="inferred from homology"/>
<dbReference type="PANTHER" id="PTHR11530">
    <property type="entry name" value="D-AMINO ACID OXIDASE"/>
    <property type="match status" value="1"/>
</dbReference>
<dbReference type="EMBL" id="CAJZAI010000009">
    <property type="protein sequence ID" value="CAG9178009.1"/>
    <property type="molecule type" value="Genomic_DNA"/>
</dbReference>
<dbReference type="Proteomes" id="UP000727654">
    <property type="component" value="Unassembled WGS sequence"/>
</dbReference>
<dbReference type="EC" id="1.4.3.3" evidence="6"/>
<accession>A0ABN7YWZ1</accession>
<evidence type="ECO:0000256" key="6">
    <source>
        <dbReference type="ARBA" id="ARBA00039101"/>
    </source>
</evidence>
<evidence type="ECO:0000256" key="3">
    <source>
        <dbReference type="ARBA" id="ARBA00022630"/>
    </source>
</evidence>
<dbReference type="InterPro" id="IPR036188">
    <property type="entry name" value="FAD/NAD-bd_sf"/>
</dbReference>
<dbReference type="PANTHER" id="PTHR11530:SF11">
    <property type="entry name" value="D-ASPARTATE OXIDASE"/>
    <property type="match status" value="1"/>
</dbReference>
<evidence type="ECO:0000256" key="2">
    <source>
        <dbReference type="ARBA" id="ARBA00006730"/>
    </source>
</evidence>
<name>A0ABN7YWZ1_9BURK</name>
<comment type="cofactor">
    <cofactor evidence="1">
        <name>FAD</name>
        <dbReference type="ChEBI" id="CHEBI:57692"/>
    </cofactor>
</comment>
<evidence type="ECO:0000256" key="8">
    <source>
        <dbReference type="ARBA" id="ARBA00049547"/>
    </source>
</evidence>
<evidence type="ECO:0000259" key="9">
    <source>
        <dbReference type="Pfam" id="PF01266"/>
    </source>
</evidence>
<comment type="catalytic activity">
    <reaction evidence="8">
        <text>a D-alpha-amino acid + O2 + H2O = a 2-oxocarboxylate + H2O2 + NH4(+)</text>
        <dbReference type="Rhea" id="RHEA:21816"/>
        <dbReference type="ChEBI" id="CHEBI:15377"/>
        <dbReference type="ChEBI" id="CHEBI:15379"/>
        <dbReference type="ChEBI" id="CHEBI:16240"/>
        <dbReference type="ChEBI" id="CHEBI:28938"/>
        <dbReference type="ChEBI" id="CHEBI:35179"/>
        <dbReference type="ChEBI" id="CHEBI:59871"/>
        <dbReference type="EC" id="1.4.3.3"/>
    </reaction>
    <physiologicalReaction direction="left-to-right" evidence="8">
        <dbReference type="Rhea" id="RHEA:21817"/>
    </physiologicalReaction>
</comment>
<protein>
    <recommendedName>
        <fullName evidence="7">D-amino-acid oxidase</fullName>
        <ecNumber evidence="6">1.4.3.3</ecNumber>
    </recommendedName>
</protein>
<evidence type="ECO:0000313" key="11">
    <source>
        <dbReference type="Proteomes" id="UP000727654"/>
    </source>
</evidence>
<evidence type="ECO:0000313" key="10">
    <source>
        <dbReference type="EMBL" id="CAG9178009.1"/>
    </source>
</evidence>
<dbReference type="Gene3D" id="3.50.50.60">
    <property type="entry name" value="FAD/NAD(P)-binding domain"/>
    <property type="match status" value="1"/>
</dbReference>
<gene>
    <name evidence="10" type="primary">mnmC_2</name>
    <name evidence="10" type="ORF">LMG23992_03628</name>
</gene>
<keyword evidence="10" id="KW-0489">Methyltransferase</keyword>
<keyword evidence="11" id="KW-1185">Reference proteome</keyword>
<dbReference type="InterPro" id="IPR006076">
    <property type="entry name" value="FAD-dep_OxRdtase"/>
</dbReference>
<keyword evidence="5" id="KW-0560">Oxidoreductase</keyword>
<feature type="domain" description="FAD dependent oxidoreductase" evidence="9">
    <location>
        <begin position="44"/>
        <end position="387"/>
    </location>
</feature>
<dbReference type="SUPFAM" id="SSF51905">
    <property type="entry name" value="FAD/NAD(P)-binding domain"/>
    <property type="match status" value="1"/>
</dbReference>
<evidence type="ECO:0000256" key="5">
    <source>
        <dbReference type="ARBA" id="ARBA00023002"/>
    </source>
</evidence>
<organism evidence="10 11">
    <name type="scientific">Cupriavidus laharis</name>
    <dbReference type="NCBI Taxonomy" id="151654"/>
    <lineage>
        <taxon>Bacteria</taxon>
        <taxon>Pseudomonadati</taxon>
        <taxon>Pseudomonadota</taxon>
        <taxon>Betaproteobacteria</taxon>
        <taxon>Burkholderiales</taxon>
        <taxon>Burkholderiaceae</taxon>
        <taxon>Cupriavidus</taxon>
    </lineage>
</organism>
<dbReference type="GO" id="GO:0004808">
    <property type="term" value="F:tRNA (5-methylaminomethyl-2-thiouridylate)(34)-methyltransferase activity"/>
    <property type="evidence" value="ECO:0007669"/>
    <property type="project" value="UniProtKB-EC"/>
</dbReference>
<keyword evidence="10" id="KW-0808">Transferase</keyword>
<evidence type="ECO:0000256" key="1">
    <source>
        <dbReference type="ARBA" id="ARBA00001974"/>
    </source>
</evidence>
<evidence type="ECO:0000256" key="4">
    <source>
        <dbReference type="ARBA" id="ARBA00022827"/>
    </source>
</evidence>
<comment type="similarity">
    <text evidence="2">Belongs to the DAMOX/DASOX family.</text>
</comment>
<dbReference type="Pfam" id="PF01266">
    <property type="entry name" value="DAO"/>
    <property type="match status" value="1"/>
</dbReference>
<comment type="caution">
    <text evidence="10">The sequence shown here is derived from an EMBL/GenBank/DDBJ whole genome shotgun (WGS) entry which is preliminary data.</text>
</comment>
<reference evidence="10 11" key="1">
    <citation type="submission" date="2021-08" db="EMBL/GenBank/DDBJ databases">
        <authorList>
            <person name="Peeters C."/>
        </authorList>
    </citation>
    <scope>NUCLEOTIDE SEQUENCE [LARGE SCALE GENOMIC DNA]</scope>
    <source>
        <strain evidence="10 11">LMG 23992</strain>
    </source>
</reference>
<sequence length="438" mass="46586">MPAFYSPVAQRLARGQSDNRRPQAARTDAPSCGTQLMTAVQSFDVAILGAGLAGRLAAWQLVRQGARVALVERGSPDGSGSAAHVAAAMLAPLAESAIAERRIVDLGIASVDLWRAWLAQLPEPVFFQEDGTLVVWHARDRGEMSLFTSRVRAVSPPELVAQRMRALDGKGVGEVEPALAGRFTQGLLLAGEGQLDNRGALRALLSCAVSEGVHCVWEAGEADVACLPSLGIRARVVLDCRGLGARAAWPAEPGKGGHGAMPGLRGLRGEVIRVHAPDVKLHRPVRMLHPRYPIYIAPKPNDLYVIGATELESEDDSPVSVRSALELLSAAHSLHPAFGEARVLELNVQRRPTRPDHLPAIRVDQQARVVRVNGLYRHGFLIAPAVTEAACAVVKALLNDDPAAHAVPAALRWPGMIEAVTETPALAGAPVDHSGLLH</sequence>
<keyword evidence="3" id="KW-0285">Flavoprotein</keyword>
<keyword evidence="4" id="KW-0274">FAD</keyword>
<dbReference type="GO" id="GO:0032259">
    <property type="term" value="P:methylation"/>
    <property type="evidence" value="ECO:0007669"/>
    <property type="project" value="UniProtKB-KW"/>
</dbReference>
<evidence type="ECO:0000256" key="7">
    <source>
        <dbReference type="ARBA" id="ARBA00039751"/>
    </source>
</evidence>
<dbReference type="Gene3D" id="3.30.9.10">
    <property type="entry name" value="D-Amino Acid Oxidase, subunit A, domain 2"/>
    <property type="match status" value="1"/>
</dbReference>
<dbReference type="InterPro" id="IPR023209">
    <property type="entry name" value="DAO"/>
</dbReference>